<evidence type="ECO:0000313" key="3">
    <source>
        <dbReference type="Proteomes" id="UP000267517"/>
    </source>
</evidence>
<accession>A0A250KJB6</accession>
<sequence length="210" mass="24400">MNINIVKEDQRVKTAHEEFLKQNPFFEREEKEKKKDSDLKGCFIIILSLCICMLYSTFVWIFDWHEGILALIDIILLNGWFIILFLAAFLSVLIKREKQLIGMIVLLGYGVFVFIFSFPNFYNASFDLITGETQITEGTFIMCQGRRSYGTYHIVFDGKHDMISSDRLQINDATHDMLLNAHIIRVKHWMRSGVIQSVEIISKKTSSDCI</sequence>
<dbReference type="Proteomes" id="UP000267517">
    <property type="component" value="Chromosome II"/>
</dbReference>
<organism evidence="2 3">
    <name type="scientific">Prevotella melaninogenica</name>
    <dbReference type="NCBI Taxonomy" id="28132"/>
    <lineage>
        <taxon>Bacteria</taxon>
        <taxon>Pseudomonadati</taxon>
        <taxon>Bacteroidota</taxon>
        <taxon>Bacteroidia</taxon>
        <taxon>Bacteroidales</taxon>
        <taxon>Prevotellaceae</taxon>
        <taxon>Prevotella</taxon>
    </lineage>
</organism>
<dbReference type="RefSeq" id="WP_120174852.1">
    <property type="nucleotide sequence ID" value="NZ_AP018050.1"/>
</dbReference>
<feature type="transmembrane region" description="Helical" evidence="1">
    <location>
        <begin position="100"/>
        <end position="122"/>
    </location>
</feature>
<evidence type="ECO:0000256" key="1">
    <source>
        <dbReference type="SAM" id="Phobius"/>
    </source>
</evidence>
<keyword evidence="1" id="KW-0812">Transmembrane</keyword>
<dbReference type="EMBL" id="AP018050">
    <property type="protein sequence ID" value="BBA29702.1"/>
    <property type="molecule type" value="Genomic_DNA"/>
</dbReference>
<gene>
    <name evidence="2" type="ORF">PMEL_200222</name>
</gene>
<feature type="transmembrane region" description="Helical" evidence="1">
    <location>
        <begin position="41"/>
        <end position="62"/>
    </location>
</feature>
<proteinExistence type="predicted"/>
<reference evidence="2 3" key="1">
    <citation type="submission" date="2017-05" db="EMBL/GenBank/DDBJ databases">
        <title>whole genome sequence of Prevotella melaninogenica GAI 07411.</title>
        <authorList>
            <person name="Kondo Y."/>
            <person name="Hoshino T."/>
        </authorList>
    </citation>
    <scope>NUCLEOTIDE SEQUENCE [LARGE SCALE GENOMIC DNA]</scope>
    <source>
        <strain evidence="2 3">GAI 07411</strain>
    </source>
</reference>
<keyword evidence="1" id="KW-0472">Membrane</keyword>
<evidence type="ECO:0000313" key="2">
    <source>
        <dbReference type="EMBL" id="BBA29702.1"/>
    </source>
</evidence>
<dbReference type="AlphaFoldDB" id="A0A250KJB6"/>
<protein>
    <submittedName>
        <fullName evidence="2">Uncharacterized protein</fullName>
    </submittedName>
</protein>
<feature type="transmembrane region" description="Helical" evidence="1">
    <location>
        <begin position="68"/>
        <end position="93"/>
    </location>
</feature>
<keyword evidence="1" id="KW-1133">Transmembrane helix</keyword>
<name>A0A250KJB6_9BACT</name>